<protein>
    <submittedName>
        <fullName evidence="1">Uncharacterized protein</fullName>
    </submittedName>
</protein>
<dbReference type="RefSeq" id="WP_120468697.1">
    <property type="nucleotide sequence ID" value="NZ_RAYQ01000006.1"/>
</dbReference>
<gene>
    <name evidence="1" type="ORF">D7V94_08380</name>
</gene>
<keyword evidence="2" id="KW-1185">Reference proteome</keyword>
<dbReference type="OrthoDB" id="3035862at2"/>
<reference evidence="1 2" key="1">
    <citation type="submission" date="2018-09" db="EMBL/GenBank/DDBJ databases">
        <title>Murine metabolic-syndrome-specific gut microbial biobank.</title>
        <authorList>
            <person name="Liu C."/>
        </authorList>
    </citation>
    <scope>NUCLEOTIDE SEQUENCE [LARGE SCALE GENOMIC DNA]</scope>
    <source>
        <strain evidence="1 2">0.1xD8-82</strain>
    </source>
</reference>
<name>A0A3A9B095_9FIRM</name>
<evidence type="ECO:0000313" key="1">
    <source>
        <dbReference type="EMBL" id="RKI92075.1"/>
    </source>
</evidence>
<dbReference type="AlphaFoldDB" id="A0A3A9B095"/>
<evidence type="ECO:0000313" key="2">
    <source>
        <dbReference type="Proteomes" id="UP000280696"/>
    </source>
</evidence>
<comment type="caution">
    <text evidence="1">The sequence shown here is derived from an EMBL/GenBank/DDBJ whole genome shotgun (WGS) entry which is preliminary data.</text>
</comment>
<proteinExistence type="predicted"/>
<accession>A0A3A9B095</accession>
<dbReference type="EMBL" id="RAYQ01000006">
    <property type="protein sequence ID" value="RKI92075.1"/>
    <property type="molecule type" value="Genomic_DNA"/>
</dbReference>
<dbReference type="Proteomes" id="UP000280696">
    <property type="component" value="Unassembled WGS sequence"/>
</dbReference>
<sequence length="74" mass="8717">MSDQEYIEKREKIFSLLLEVSDSLVAKFFDPDSEKMLDEKIEVLTALKEGRKPSEIPKYYDVLELYPEEGAQWD</sequence>
<organism evidence="1 2">
    <name type="scientific">Parablautia intestinalis</name>
    <dbReference type="NCBI Taxonomy" id="2320100"/>
    <lineage>
        <taxon>Bacteria</taxon>
        <taxon>Bacillati</taxon>
        <taxon>Bacillota</taxon>
        <taxon>Clostridia</taxon>
        <taxon>Lachnospirales</taxon>
        <taxon>Lachnospiraceae</taxon>
        <taxon>Parablautia</taxon>
    </lineage>
</organism>